<reference evidence="1 2" key="1">
    <citation type="submission" date="2008-07" db="EMBL/GenBank/DDBJ databases">
        <authorList>
            <person name="El-Sayed N."/>
            <person name="Caler E."/>
            <person name="Inman J."/>
            <person name="Amedeo P."/>
            <person name="Hass B."/>
            <person name="Wortman J."/>
        </authorList>
    </citation>
    <scope>NUCLEOTIDE SEQUENCE [LARGE SCALE GENOMIC DNA]</scope>
    <source>
        <strain evidence="2">ATCC 50983 / TXsc</strain>
    </source>
</reference>
<dbReference type="GeneID" id="9058607"/>
<dbReference type="InParanoid" id="C5K6M3"/>
<sequence>MPAAEQVAAFKYCSPKDPRYPVALPTRFLAMNFAWRRADMPDLTFPNIFDRNSMQKHPLTGAPLPARTKGHWAMDFPTRGAHMSFFMPPEGDLLKQLSFSDGGIIERSEDDQSTGRWGVAGCVTYCLADQIRVCCWDDASKSRTERIDLNTWIPWFADANRQRYPYMFPSRERLAACDYIRRQQQTNRLQFDRALAWAYNNGIRLWEKG</sequence>
<organism evidence="2">
    <name type="scientific">Perkinsus marinus (strain ATCC 50983 / TXsc)</name>
    <dbReference type="NCBI Taxonomy" id="423536"/>
    <lineage>
        <taxon>Eukaryota</taxon>
        <taxon>Sar</taxon>
        <taxon>Alveolata</taxon>
        <taxon>Perkinsozoa</taxon>
        <taxon>Perkinsea</taxon>
        <taxon>Perkinsida</taxon>
        <taxon>Perkinsidae</taxon>
        <taxon>Perkinsus</taxon>
    </lineage>
</organism>
<keyword evidence="2" id="KW-1185">Reference proteome</keyword>
<name>C5K6M3_PERM5</name>
<dbReference type="EMBL" id="GG670888">
    <property type="protein sequence ID" value="EER19943.1"/>
    <property type="molecule type" value="Genomic_DNA"/>
</dbReference>
<evidence type="ECO:0000313" key="2">
    <source>
        <dbReference type="Proteomes" id="UP000007800"/>
    </source>
</evidence>
<proteinExistence type="predicted"/>
<gene>
    <name evidence="1" type="ORF">Pmar_PMAR006838</name>
</gene>
<evidence type="ECO:0000313" key="1">
    <source>
        <dbReference type="EMBL" id="EER19943.1"/>
    </source>
</evidence>
<accession>C5K6M3</accession>
<dbReference type="OMA" id="EGSAPCC"/>
<dbReference type="Proteomes" id="UP000007800">
    <property type="component" value="Unassembled WGS sequence"/>
</dbReference>
<dbReference type="AlphaFoldDB" id="C5K6M3"/>
<protein>
    <submittedName>
        <fullName evidence="1">Uncharacterized protein</fullName>
    </submittedName>
</protein>
<dbReference type="RefSeq" id="XP_002788147.1">
    <property type="nucleotide sequence ID" value="XM_002788101.1"/>
</dbReference>
<dbReference type="OrthoDB" id="430664at2759"/>